<comment type="caution">
    <text evidence="10">The sequence shown here is derived from an EMBL/GenBank/DDBJ whole genome shotgun (WGS) entry which is preliminary data.</text>
</comment>
<evidence type="ECO:0000256" key="6">
    <source>
        <dbReference type="ARBA" id="ARBA00023212"/>
    </source>
</evidence>
<dbReference type="GO" id="GO:0051016">
    <property type="term" value="P:barbed-end actin filament capping"/>
    <property type="evidence" value="ECO:0007669"/>
    <property type="project" value="TreeGrafter"/>
</dbReference>
<feature type="domain" description="ADF-H" evidence="9">
    <location>
        <begin position="3"/>
        <end position="136"/>
    </location>
</feature>
<feature type="domain" description="ADF-H" evidence="9">
    <location>
        <begin position="177"/>
        <end position="321"/>
    </location>
</feature>
<comment type="subcellular location">
    <subcellularLocation>
        <location evidence="1">Cytoplasm</location>
        <location evidence="1">Cytoskeleton</location>
    </subcellularLocation>
</comment>
<gene>
    <name evidence="10" type="ORF">BJ322DRAFT_1040296</name>
</gene>
<feature type="compositionally biased region" description="Low complexity" evidence="8">
    <location>
        <begin position="322"/>
        <end position="331"/>
    </location>
</feature>
<dbReference type="AlphaFoldDB" id="A0A9P6HP68"/>
<feature type="region of interest" description="Disordered" evidence="8">
    <location>
        <begin position="319"/>
        <end position="380"/>
    </location>
</feature>
<dbReference type="PROSITE" id="PS51263">
    <property type="entry name" value="ADF_H"/>
    <property type="match status" value="2"/>
</dbReference>
<organism evidence="10 11">
    <name type="scientific">Thelephora terrestris</name>
    <dbReference type="NCBI Taxonomy" id="56493"/>
    <lineage>
        <taxon>Eukaryota</taxon>
        <taxon>Fungi</taxon>
        <taxon>Dikarya</taxon>
        <taxon>Basidiomycota</taxon>
        <taxon>Agaricomycotina</taxon>
        <taxon>Agaricomycetes</taxon>
        <taxon>Thelephorales</taxon>
        <taxon>Thelephoraceae</taxon>
        <taxon>Thelephora</taxon>
    </lineage>
</organism>
<evidence type="ECO:0000259" key="9">
    <source>
        <dbReference type="PROSITE" id="PS51263"/>
    </source>
</evidence>
<evidence type="ECO:0000256" key="5">
    <source>
        <dbReference type="ARBA" id="ARBA00023203"/>
    </source>
</evidence>
<sequence>MSTSGIGPSAELTAAFSRAVDSKSSVRFIKVNISNESLVPTSTIPPSGTFQQDLDKLVDVLEDNIPAYVLARTDKPGSDWLAIFYVPETSKVRDKMLYASTRNSVTKSLGSTHFTDSIFATSKKDVTGDAYTRHLRSLAAPKPLSKREKELAEMFEAEKKAADDYQGSNALKSLLSGAAVGFTWSPEVEEAFKQLAAEASSKLLVVTVETPGETLKLVSFAEATADQVGSKLPPSDPAFAFFGWPHNHSPSTPREIVFIYSCPSTSPVKHRMLYSSGSGAVYKTASGLLSSIDGASPLATRKVETSDPKEINAKFLTEELASSSTSSSSSSIPTRTGLRGTDNGSVVSAEAQRSVKELAQQFSRPKPPARSGRSGTGLPL</sequence>
<evidence type="ECO:0000256" key="1">
    <source>
        <dbReference type="ARBA" id="ARBA00004245"/>
    </source>
</evidence>
<dbReference type="InterPro" id="IPR028458">
    <property type="entry name" value="Twinfilin"/>
</dbReference>
<dbReference type="SMART" id="SM00102">
    <property type="entry name" value="ADF"/>
    <property type="match status" value="2"/>
</dbReference>
<accession>A0A9P6HP68</accession>
<dbReference type="SUPFAM" id="SSF55753">
    <property type="entry name" value="Actin depolymerizing proteins"/>
    <property type="match status" value="2"/>
</dbReference>
<keyword evidence="4" id="KW-0677">Repeat</keyword>
<reference evidence="10" key="1">
    <citation type="journal article" date="2020" name="Nat. Commun.">
        <title>Large-scale genome sequencing of mycorrhizal fungi provides insights into the early evolution of symbiotic traits.</title>
        <authorList>
            <person name="Miyauchi S."/>
            <person name="Kiss E."/>
            <person name="Kuo A."/>
            <person name="Drula E."/>
            <person name="Kohler A."/>
            <person name="Sanchez-Garcia M."/>
            <person name="Morin E."/>
            <person name="Andreopoulos B."/>
            <person name="Barry K.W."/>
            <person name="Bonito G."/>
            <person name="Buee M."/>
            <person name="Carver A."/>
            <person name="Chen C."/>
            <person name="Cichocki N."/>
            <person name="Clum A."/>
            <person name="Culley D."/>
            <person name="Crous P.W."/>
            <person name="Fauchery L."/>
            <person name="Girlanda M."/>
            <person name="Hayes R.D."/>
            <person name="Keri Z."/>
            <person name="LaButti K."/>
            <person name="Lipzen A."/>
            <person name="Lombard V."/>
            <person name="Magnuson J."/>
            <person name="Maillard F."/>
            <person name="Murat C."/>
            <person name="Nolan M."/>
            <person name="Ohm R.A."/>
            <person name="Pangilinan J."/>
            <person name="Pereira M.F."/>
            <person name="Perotto S."/>
            <person name="Peter M."/>
            <person name="Pfister S."/>
            <person name="Riley R."/>
            <person name="Sitrit Y."/>
            <person name="Stielow J.B."/>
            <person name="Szollosi G."/>
            <person name="Zifcakova L."/>
            <person name="Stursova M."/>
            <person name="Spatafora J.W."/>
            <person name="Tedersoo L."/>
            <person name="Vaario L.M."/>
            <person name="Yamada A."/>
            <person name="Yan M."/>
            <person name="Wang P."/>
            <person name="Xu J."/>
            <person name="Bruns T."/>
            <person name="Baldrian P."/>
            <person name="Vilgalys R."/>
            <person name="Dunand C."/>
            <person name="Henrissat B."/>
            <person name="Grigoriev I.V."/>
            <person name="Hibbett D."/>
            <person name="Nagy L.G."/>
            <person name="Martin F.M."/>
        </authorList>
    </citation>
    <scope>NUCLEOTIDE SEQUENCE</scope>
    <source>
        <strain evidence="10">UH-Tt-Lm1</strain>
    </source>
</reference>
<evidence type="ECO:0000256" key="8">
    <source>
        <dbReference type="SAM" id="MobiDB-lite"/>
    </source>
</evidence>
<dbReference type="GO" id="GO:0005884">
    <property type="term" value="C:actin filament"/>
    <property type="evidence" value="ECO:0007669"/>
    <property type="project" value="TreeGrafter"/>
</dbReference>
<dbReference type="InterPro" id="IPR002108">
    <property type="entry name" value="ADF-H"/>
</dbReference>
<name>A0A9P6HP68_9AGAM</name>
<dbReference type="GO" id="GO:0005737">
    <property type="term" value="C:cytoplasm"/>
    <property type="evidence" value="ECO:0007669"/>
    <property type="project" value="TreeGrafter"/>
</dbReference>
<evidence type="ECO:0000256" key="2">
    <source>
        <dbReference type="ARBA" id="ARBA00009557"/>
    </source>
</evidence>
<evidence type="ECO:0000256" key="3">
    <source>
        <dbReference type="ARBA" id="ARBA00022490"/>
    </source>
</evidence>
<comment type="subunit">
    <text evidence="7">Interacts with G-actin; ADP-actin form.</text>
</comment>
<keyword evidence="6" id="KW-0206">Cytoskeleton</keyword>
<dbReference type="Proteomes" id="UP000736335">
    <property type="component" value="Unassembled WGS sequence"/>
</dbReference>
<dbReference type="PANTHER" id="PTHR13759">
    <property type="entry name" value="TWINFILIN"/>
    <property type="match status" value="1"/>
</dbReference>
<keyword evidence="5" id="KW-0009">Actin-binding</keyword>
<evidence type="ECO:0000256" key="4">
    <source>
        <dbReference type="ARBA" id="ARBA00022737"/>
    </source>
</evidence>
<reference evidence="10" key="2">
    <citation type="submission" date="2020-11" db="EMBL/GenBank/DDBJ databases">
        <authorList>
            <consortium name="DOE Joint Genome Institute"/>
            <person name="Kuo A."/>
            <person name="Miyauchi S."/>
            <person name="Kiss E."/>
            <person name="Drula E."/>
            <person name="Kohler A."/>
            <person name="Sanchez-Garcia M."/>
            <person name="Andreopoulos B."/>
            <person name="Barry K.W."/>
            <person name="Bonito G."/>
            <person name="Buee M."/>
            <person name="Carver A."/>
            <person name="Chen C."/>
            <person name="Cichocki N."/>
            <person name="Clum A."/>
            <person name="Culley D."/>
            <person name="Crous P.W."/>
            <person name="Fauchery L."/>
            <person name="Girlanda M."/>
            <person name="Hayes R."/>
            <person name="Keri Z."/>
            <person name="Labutti K."/>
            <person name="Lipzen A."/>
            <person name="Lombard V."/>
            <person name="Magnuson J."/>
            <person name="Maillard F."/>
            <person name="Morin E."/>
            <person name="Murat C."/>
            <person name="Nolan M."/>
            <person name="Ohm R."/>
            <person name="Pangilinan J."/>
            <person name="Pereira M."/>
            <person name="Perotto S."/>
            <person name="Peter M."/>
            <person name="Riley R."/>
            <person name="Sitrit Y."/>
            <person name="Stielow B."/>
            <person name="Szollosi G."/>
            <person name="Zifcakova L."/>
            <person name="Stursova M."/>
            <person name="Spatafora J.W."/>
            <person name="Tedersoo L."/>
            <person name="Vaario L.-M."/>
            <person name="Yamada A."/>
            <person name="Yan M."/>
            <person name="Wang P."/>
            <person name="Xu J."/>
            <person name="Bruns T."/>
            <person name="Baldrian P."/>
            <person name="Vilgalys R."/>
            <person name="Henrissat B."/>
            <person name="Grigoriev I.V."/>
            <person name="Hibbett D."/>
            <person name="Nagy L.G."/>
            <person name="Martin F.M."/>
        </authorList>
    </citation>
    <scope>NUCLEOTIDE SEQUENCE</scope>
    <source>
        <strain evidence="10">UH-Tt-Lm1</strain>
    </source>
</reference>
<proteinExistence type="inferred from homology"/>
<dbReference type="CDD" id="cd11285">
    <property type="entry name" value="ADF_Twf-N_like"/>
    <property type="match status" value="1"/>
</dbReference>
<evidence type="ECO:0000313" key="10">
    <source>
        <dbReference type="EMBL" id="KAF9791187.1"/>
    </source>
</evidence>
<dbReference type="GO" id="GO:0003785">
    <property type="term" value="F:actin monomer binding"/>
    <property type="evidence" value="ECO:0007669"/>
    <property type="project" value="TreeGrafter"/>
</dbReference>
<dbReference type="FunFam" id="3.40.20.10:FF:000042">
    <property type="entry name" value="Actin depolymerizing protein"/>
    <property type="match status" value="1"/>
</dbReference>
<dbReference type="Pfam" id="PF00241">
    <property type="entry name" value="Cofilin_ADF"/>
    <property type="match status" value="2"/>
</dbReference>
<dbReference type="GO" id="GO:0030042">
    <property type="term" value="P:actin filament depolymerization"/>
    <property type="evidence" value="ECO:0007669"/>
    <property type="project" value="TreeGrafter"/>
</dbReference>
<dbReference type="Gene3D" id="3.40.20.10">
    <property type="entry name" value="Severin"/>
    <property type="match status" value="2"/>
</dbReference>
<comment type="similarity">
    <text evidence="2">Belongs to the actin-binding proteins ADF family. Twinfilin subfamily.</text>
</comment>
<dbReference type="InterPro" id="IPR029006">
    <property type="entry name" value="ADF-H/Gelsolin-like_dom_sf"/>
</dbReference>
<keyword evidence="3" id="KW-0963">Cytoplasm</keyword>
<keyword evidence="11" id="KW-1185">Reference proteome</keyword>
<dbReference type="EMBL" id="WIUZ02000002">
    <property type="protein sequence ID" value="KAF9791187.1"/>
    <property type="molecule type" value="Genomic_DNA"/>
</dbReference>
<dbReference type="OrthoDB" id="10006997at2759"/>
<evidence type="ECO:0000256" key="7">
    <source>
        <dbReference type="ARBA" id="ARBA00038532"/>
    </source>
</evidence>
<dbReference type="GO" id="GO:0051015">
    <property type="term" value="F:actin filament binding"/>
    <property type="evidence" value="ECO:0007669"/>
    <property type="project" value="TreeGrafter"/>
</dbReference>
<evidence type="ECO:0000313" key="11">
    <source>
        <dbReference type="Proteomes" id="UP000736335"/>
    </source>
</evidence>
<dbReference type="PANTHER" id="PTHR13759:SF1">
    <property type="entry name" value="TWINFILIN"/>
    <property type="match status" value="1"/>
</dbReference>
<protein>
    <submittedName>
        <fullName evidence="10">Actin depolymerizing protein</fullName>
    </submittedName>
</protein>